<dbReference type="STRING" id="1423727.FC34_GL000918"/>
<protein>
    <recommendedName>
        <fullName evidence="5">Flavin reductase like domain-containing protein</fullName>
    </recommendedName>
</protein>
<dbReference type="Proteomes" id="UP000051672">
    <property type="component" value="Unassembled WGS sequence"/>
</dbReference>
<evidence type="ECO:0000256" key="4">
    <source>
        <dbReference type="ARBA" id="ARBA00038054"/>
    </source>
</evidence>
<comment type="caution">
    <text evidence="6">The sequence shown here is derived from an EMBL/GenBank/DDBJ whole genome shotgun (WGS) entry which is preliminary data.</text>
</comment>
<name>A0A0R2AZH2_9LACO</name>
<dbReference type="Pfam" id="PF01613">
    <property type="entry name" value="Flavin_Reduct"/>
    <property type="match status" value="1"/>
</dbReference>
<dbReference type="EMBL" id="AYZQ01000002">
    <property type="protein sequence ID" value="KRM71938.1"/>
    <property type="molecule type" value="Genomic_DNA"/>
</dbReference>
<reference evidence="6 7" key="1">
    <citation type="journal article" date="2015" name="Genome Announc.">
        <title>Expanding the biotechnology potential of lactobacilli through comparative genomics of 213 strains and associated genera.</title>
        <authorList>
            <person name="Sun Z."/>
            <person name="Harris H.M."/>
            <person name="McCann A."/>
            <person name="Guo C."/>
            <person name="Argimon S."/>
            <person name="Zhang W."/>
            <person name="Yang X."/>
            <person name="Jeffery I.B."/>
            <person name="Cooney J.C."/>
            <person name="Kagawa T.F."/>
            <person name="Liu W."/>
            <person name="Song Y."/>
            <person name="Salvetti E."/>
            <person name="Wrobel A."/>
            <person name="Rasinkangas P."/>
            <person name="Parkhill J."/>
            <person name="Rea M.C."/>
            <person name="O'Sullivan O."/>
            <person name="Ritari J."/>
            <person name="Douillard F.P."/>
            <person name="Paul Ross R."/>
            <person name="Yang R."/>
            <person name="Briner A.E."/>
            <person name="Felis G.E."/>
            <person name="de Vos W.M."/>
            <person name="Barrangou R."/>
            <person name="Klaenhammer T.R."/>
            <person name="Caufield P.W."/>
            <person name="Cui Y."/>
            <person name="Zhang H."/>
            <person name="O'Toole P.W."/>
        </authorList>
    </citation>
    <scope>NUCLEOTIDE SEQUENCE [LARGE SCALE GENOMIC DNA]</scope>
    <source>
        <strain evidence="6 7">DSM 23927</strain>
    </source>
</reference>
<evidence type="ECO:0000259" key="5">
    <source>
        <dbReference type="SMART" id="SM00903"/>
    </source>
</evidence>
<dbReference type="SUPFAM" id="SSF50475">
    <property type="entry name" value="FMN-binding split barrel"/>
    <property type="match status" value="1"/>
</dbReference>
<dbReference type="Gene3D" id="2.30.110.10">
    <property type="entry name" value="Electron Transport, Fmn-binding Protein, Chain A"/>
    <property type="match status" value="1"/>
</dbReference>
<keyword evidence="2" id="KW-0285">Flavoprotein</keyword>
<sequence>MDINAADLSARDQYKLLSGSIIPRPIAWMTTQTPDLQTVNLAPFSFFTGISNQLPLLSVAILRHDGPKDTAVNLLANEEAVVHIVSQDLVGPMNQSAATMTPDQSELTSLALPTVASDVVRVPGLVAPKIRLETQLYQYTPVTDAAGAIITDLFILKVAVFHFADAVIDPEHLYINSQALDPLARLSGPTYAHLGDTFILHRPR</sequence>
<dbReference type="GO" id="GO:0010181">
    <property type="term" value="F:FMN binding"/>
    <property type="evidence" value="ECO:0007669"/>
    <property type="project" value="InterPro"/>
</dbReference>
<dbReference type="OrthoDB" id="9794638at2"/>
<evidence type="ECO:0000256" key="1">
    <source>
        <dbReference type="ARBA" id="ARBA00001917"/>
    </source>
</evidence>
<keyword evidence="7" id="KW-1185">Reference proteome</keyword>
<dbReference type="RefSeq" id="WP_057894214.1">
    <property type="nucleotide sequence ID" value="NZ_AYZQ01000002.1"/>
</dbReference>
<comment type="similarity">
    <text evidence="4">Belongs to the flavoredoxin family.</text>
</comment>
<comment type="cofactor">
    <cofactor evidence="1">
        <name>FMN</name>
        <dbReference type="ChEBI" id="CHEBI:58210"/>
    </cofactor>
</comment>
<dbReference type="PATRIC" id="fig|1423727.3.peg.924"/>
<dbReference type="PANTHER" id="PTHR33798:SF5">
    <property type="entry name" value="FLAVIN REDUCTASE LIKE DOMAIN-CONTAINING PROTEIN"/>
    <property type="match status" value="1"/>
</dbReference>
<accession>A0A0R2AZH2</accession>
<dbReference type="GO" id="GO:0016646">
    <property type="term" value="F:oxidoreductase activity, acting on the CH-NH group of donors, NAD or NADP as acceptor"/>
    <property type="evidence" value="ECO:0007669"/>
    <property type="project" value="UniProtKB-ARBA"/>
</dbReference>
<feature type="domain" description="Flavin reductase like" evidence="5">
    <location>
        <begin position="19"/>
        <end position="181"/>
    </location>
</feature>
<organism evidence="6 7">
    <name type="scientific">Lacticaseibacillus brantae DSM 23927</name>
    <dbReference type="NCBI Taxonomy" id="1423727"/>
    <lineage>
        <taxon>Bacteria</taxon>
        <taxon>Bacillati</taxon>
        <taxon>Bacillota</taxon>
        <taxon>Bacilli</taxon>
        <taxon>Lactobacillales</taxon>
        <taxon>Lactobacillaceae</taxon>
        <taxon>Lacticaseibacillus</taxon>
    </lineage>
</organism>
<dbReference type="SMART" id="SM00903">
    <property type="entry name" value="Flavin_Reduct"/>
    <property type="match status" value="1"/>
</dbReference>
<evidence type="ECO:0000313" key="7">
    <source>
        <dbReference type="Proteomes" id="UP000051672"/>
    </source>
</evidence>
<gene>
    <name evidence="6" type="ORF">FC34_GL000918</name>
</gene>
<evidence type="ECO:0000256" key="3">
    <source>
        <dbReference type="ARBA" id="ARBA00022643"/>
    </source>
</evidence>
<evidence type="ECO:0000313" key="6">
    <source>
        <dbReference type="EMBL" id="KRM71938.1"/>
    </source>
</evidence>
<proteinExistence type="inferred from homology"/>
<evidence type="ECO:0000256" key="2">
    <source>
        <dbReference type="ARBA" id="ARBA00022630"/>
    </source>
</evidence>
<dbReference type="InterPro" id="IPR002563">
    <property type="entry name" value="Flavin_Rdtase-like_dom"/>
</dbReference>
<dbReference type="AlphaFoldDB" id="A0A0R2AZH2"/>
<keyword evidence="3" id="KW-0288">FMN</keyword>
<dbReference type="InterPro" id="IPR012349">
    <property type="entry name" value="Split_barrel_FMN-bd"/>
</dbReference>
<dbReference type="PANTHER" id="PTHR33798">
    <property type="entry name" value="FLAVOPROTEIN OXYGENASE"/>
    <property type="match status" value="1"/>
</dbReference>